<name>A0A816RXL4_BRANA</name>
<sequence>MLAIFQKAFAHPPENSTAQPFSMNFGDAAVLAYSRPNNSLRQRLFCGIDGVCCMFLGTLSNLCTLNRQYGLTGKNTSEAMFVIEAYRTLRDRGPYPADQFLRGLKGSFAFFVYDTQTSSVFSALSSDGGESLLLGNLRRRSSAPFPTGCMFHSETGLESFEYPKNKMKAICGANFKVDACSKINAIPRRESWSAQQGEDVLDTKYTDHDDEDDAESRRDVPTQEAVGDESRRGVPTQETDVASESRNVGPSSSRSKVNKKRSRAVQAGQAVADVIRESVESRDKILSHKNHLIENHPEFSCSQLRAMEVLHSLSAVRMWSPLYKASINHLKEDAANRQTFLFYGDDENRVLYLEFATGESRDH</sequence>
<accession>A0A816RXL4</accession>
<evidence type="ECO:0000256" key="1">
    <source>
        <dbReference type="SAM" id="MobiDB-lite"/>
    </source>
</evidence>
<dbReference type="Pfam" id="PF12481">
    <property type="entry name" value="DUF3700"/>
    <property type="match status" value="2"/>
</dbReference>
<dbReference type="PANTHER" id="PTHR45952">
    <property type="entry name" value="ALUMINUM INDUCED PROTEIN WITH YGL AND LRDR MOTIFS"/>
    <property type="match status" value="1"/>
</dbReference>
<feature type="compositionally biased region" description="Polar residues" evidence="1">
    <location>
        <begin position="236"/>
        <end position="250"/>
    </location>
</feature>
<dbReference type="EMBL" id="HG994365">
    <property type="protein sequence ID" value="CAF2078677.1"/>
    <property type="molecule type" value="Genomic_DNA"/>
</dbReference>
<dbReference type="InterPro" id="IPR044828">
    <property type="entry name" value="TSJT1-like"/>
</dbReference>
<dbReference type="AlphaFoldDB" id="A0A816RXL4"/>
<dbReference type="PANTHER" id="PTHR45952:SF16">
    <property type="entry name" value="DUF3700 DOMAIN-CONTAINING PROTEIN"/>
    <property type="match status" value="1"/>
</dbReference>
<dbReference type="Proteomes" id="UP001295469">
    <property type="component" value="Chromosome C01"/>
</dbReference>
<evidence type="ECO:0000313" key="3">
    <source>
        <dbReference type="EMBL" id="CAF2078677.1"/>
    </source>
</evidence>
<gene>
    <name evidence="3" type="ORF">DARMORV10_C01P49010.1</name>
</gene>
<feature type="region of interest" description="Disordered" evidence="1">
    <location>
        <begin position="191"/>
        <end position="268"/>
    </location>
</feature>
<organism evidence="3">
    <name type="scientific">Brassica napus</name>
    <name type="common">Rape</name>
    <dbReference type="NCBI Taxonomy" id="3708"/>
    <lineage>
        <taxon>Eukaryota</taxon>
        <taxon>Viridiplantae</taxon>
        <taxon>Streptophyta</taxon>
        <taxon>Embryophyta</taxon>
        <taxon>Tracheophyta</taxon>
        <taxon>Spermatophyta</taxon>
        <taxon>Magnoliopsida</taxon>
        <taxon>eudicotyledons</taxon>
        <taxon>Gunneridae</taxon>
        <taxon>Pentapetalae</taxon>
        <taxon>rosids</taxon>
        <taxon>malvids</taxon>
        <taxon>Brassicales</taxon>
        <taxon>Brassicaceae</taxon>
        <taxon>Brassiceae</taxon>
        <taxon>Brassica</taxon>
    </lineage>
</organism>
<protein>
    <submittedName>
        <fullName evidence="3">(rape) hypothetical protein</fullName>
    </submittedName>
</protein>
<evidence type="ECO:0000259" key="2">
    <source>
        <dbReference type="SMART" id="SM01172"/>
    </source>
</evidence>
<reference evidence="3" key="1">
    <citation type="submission" date="2021-01" db="EMBL/GenBank/DDBJ databases">
        <authorList>
            <consortium name="Genoscope - CEA"/>
            <person name="William W."/>
        </authorList>
    </citation>
    <scope>NUCLEOTIDE SEQUENCE</scope>
</reference>
<dbReference type="SMART" id="SM01172">
    <property type="entry name" value="DUF3700"/>
    <property type="match status" value="1"/>
</dbReference>
<dbReference type="InterPro" id="IPR024286">
    <property type="entry name" value="DUF3700"/>
</dbReference>
<proteinExistence type="predicted"/>
<feature type="domain" description="DUF3700" evidence="2">
    <location>
        <begin position="2"/>
        <end position="177"/>
    </location>
</feature>